<sequence length="190" mass="21111">MDYTIQKSEQNTRQNNLLVAKGSLAIVWGIAALICSYFIPMFLIVSFGILNFVAAGLTLLYAYNNRHLEIAHQWLLLEGLIELAAGFIFTFIVKDAHQFISYMSFGIVFIITLQFIYGYALILKGKFSAQNMMMRFASVTAGTIISVALMANVFTVGVSLIVVGLFSILYGALNMQFATKLRNVVMGHVE</sequence>
<evidence type="ECO:0008006" key="4">
    <source>
        <dbReference type="Google" id="ProtNLM"/>
    </source>
</evidence>
<proteinExistence type="predicted"/>
<dbReference type="EMBL" id="VWSH01000001">
    <property type="protein sequence ID" value="KAA5536521.1"/>
    <property type="molecule type" value="Genomic_DNA"/>
</dbReference>
<evidence type="ECO:0000313" key="2">
    <source>
        <dbReference type="EMBL" id="KAA5536521.1"/>
    </source>
</evidence>
<comment type="caution">
    <text evidence="2">The sequence shown here is derived from an EMBL/GenBank/DDBJ whole genome shotgun (WGS) entry which is preliminary data.</text>
</comment>
<feature type="transmembrane region" description="Helical" evidence="1">
    <location>
        <begin position="99"/>
        <end position="120"/>
    </location>
</feature>
<evidence type="ECO:0000313" key="3">
    <source>
        <dbReference type="Proteomes" id="UP000323632"/>
    </source>
</evidence>
<feature type="transmembrane region" description="Helical" evidence="1">
    <location>
        <begin position="75"/>
        <end position="93"/>
    </location>
</feature>
<keyword evidence="1" id="KW-1133">Transmembrane helix</keyword>
<feature type="transmembrane region" description="Helical" evidence="1">
    <location>
        <begin position="45"/>
        <end position="63"/>
    </location>
</feature>
<dbReference type="Proteomes" id="UP000323632">
    <property type="component" value="Unassembled WGS sequence"/>
</dbReference>
<protein>
    <recommendedName>
        <fullName evidence="4">HdeD family acid-resistance protein</fullName>
    </recommendedName>
</protein>
<dbReference type="AlphaFoldDB" id="A0A5M6CMT2"/>
<keyword evidence="1" id="KW-0812">Transmembrane</keyword>
<gene>
    <name evidence="2" type="ORF">F0919_02310</name>
</gene>
<name>A0A5M6CMT2_9BACT</name>
<reference evidence="2 3" key="1">
    <citation type="submission" date="2019-09" db="EMBL/GenBank/DDBJ databases">
        <title>Genome sequence and assembly of Taibaiella sp.</title>
        <authorList>
            <person name="Chhetri G."/>
        </authorList>
    </citation>
    <scope>NUCLEOTIDE SEQUENCE [LARGE SCALE GENOMIC DNA]</scope>
    <source>
        <strain evidence="2 3">KVB11</strain>
    </source>
</reference>
<organism evidence="2 3">
    <name type="scientific">Taibaiella lutea</name>
    <dbReference type="NCBI Taxonomy" id="2608001"/>
    <lineage>
        <taxon>Bacteria</taxon>
        <taxon>Pseudomonadati</taxon>
        <taxon>Bacteroidota</taxon>
        <taxon>Chitinophagia</taxon>
        <taxon>Chitinophagales</taxon>
        <taxon>Chitinophagaceae</taxon>
        <taxon>Taibaiella</taxon>
    </lineage>
</organism>
<dbReference type="RefSeq" id="WP_150031098.1">
    <property type="nucleotide sequence ID" value="NZ_VWSH01000001.1"/>
</dbReference>
<accession>A0A5M6CMT2</accession>
<evidence type="ECO:0000256" key="1">
    <source>
        <dbReference type="SAM" id="Phobius"/>
    </source>
</evidence>
<keyword evidence="3" id="KW-1185">Reference proteome</keyword>
<keyword evidence="1" id="KW-0472">Membrane</keyword>
<feature type="transmembrane region" description="Helical" evidence="1">
    <location>
        <begin position="17"/>
        <end position="39"/>
    </location>
</feature>